<protein>
    <recommendedName>
        <fullName evidence="3">HTH cro/C1-type domain-containing protein</fullName>
    </recommendedName>
</protein>
<organism evidence="1 2">
    <name type="scientific">Anaerococcus kampingae</name>
    <dbReference type="NCBI Taxonomy" id="3115614"/>
    <lineage>
        <taxon>Bacteria</taxon>
        <taxon>Bacillati</taxon>
        <taxon>Bacillota</taxon>
        <taxon>Tissierellia</taxon>
        <taxon>Tissierellales</taxon>
        <taxon>Peptoniphilaceae</taxon>
        <taxon>Anaerococcus</taxon>
    </lineage>
</organism>
<comment type="caution">
    <text evidence="1">The sequence shown here is derived from an EMBL/GenBank/DDBJ whole genome shotgun (WGS) entry which is preliminary data.</text>
</comment>
<sequence length="26" mass="3049">MCEYFQCDIGDIIEYKSMGIKYDNGI</sequence>
<gene>
    <name evidence="1" type="ORF">ACCQ42_02700</name>
</gene>
<dbReference type="Proteomes" id="UP001637994">
    <property type="component" value="Unassembled WGS sequence"/>
</dbReference>
<reference evidence="1 2" key="1">
    <citation type="journal article" date="2025" name="Anaerobe">
        <title>Description of Anaerococcus kampingiae sp. nov., Anaerococcus groningensis sp. nov., Anaerococcus martiniensis sp. nov., and Anaerococcus cruorum sp. nov., isolated from human clinical specimens.</title>
        <authorList>
            <person name="Boiten K.E."/>
            <person name="Meijer J."/>
            <person name="van Wezel E.M."/>
            <person name="Veloo A.C.M."/>
        </authorList>
    </citation>
    <scope>NUCLEOTIDE SEQUENCE [LARGE SCALE GENOMIC DNA]</scope>
    <source>
        <strain evidence="1 2">ENR0874</strain>
    </source>
</reference>
<accession>A0ABW9MCN8</accession>
<keyword evidence="2" id="KW-1185">Reference proteome</keyword>
<proteinExistence type="predicted"/>
<name>A0ABW9MCN8_9FIRM</name>
<dbReference type="RefSeq" id="WP_410035291.1">
    <property type="nucleotide sequence ID" value="NZ_JBGMEF010000013.1"/>
</dbReference>
<evidence type="ECO:0000313" key="2">
    <source>
        <dbReference type="Proteomes" id="UP001637994"/>
    </source>
</evidence>
<dbReference type="EMBL" id="JBGMEF010000013">
    <property type="protein sequence ID" value="MFO3666679.1"/>
    <property type="molecule type" value="Genomic_DNA"/>
</dbReference>
<evidence type="ECO:0008006" key="3">
    <source>
        <dbReference type="Google" id="ProtNLM"/>
    </source>
</evidence>
<evidence type="ECO:0000313" key="1">
    <source>
        <dbReference type="EMBL" id="MFO3666679.1"/>
    </source>
</evidence>